<reference evidence="1 2" key="1">
    <citation type="journal article" date="2016" name="Nat. Commun.">
        <title>Thousands of microbial genomes shed light on interconnected biogeochemical processes in an aquifer system.</title>
        <authorList>
            <person name="Anantharaman K."/>
            <person name="Brown C.T."/>
            <person name="Hug L.A."/>
            <person name="Sharon I."/>
            <person name="Castelle C.J."/>
            <person name="Probst A.J."/>
            <person name="Thomas B.C."/>
            <person name="Singh A."/>
            <person name="Wilkins M.J."/>
            <person name="Karaoz U."/>
            <person name="Brodie E.L."/>
            <person name="Williams K.H."/>
            <person name="Hubbard S.S."/>
            <person name="Banfield J.F."/>
        </authorList>
    </citation>
    <scope>NUCLEOTIDE SEQUENCE [LARGE SCALE GENOMIC DNA]</scope>
</reference>
<organism evidence="1 2">
    <name type="scientific">Candidatus Sungbacteria bacterium RIFCSPHIGHO2_01_FULL_50_25</name>
    <dbReference type="NCBI Taxonomy" id="1802265"/>
    <lineage>
        <taxon>Bacteria</taxon>
        <taxon>Candidatus Sungiibacteriota</taxon>
    </lineage>
</organism>
<comment type="caution">
    <text evidence="1">The sequence shown here is derived from an EMBL/GenBank/DDBJ whole genome shotgun (WGS) entry which is preliminary data.</text>
</comment>
<sequence length="593" mass="68910">MNQETHSTRSGQARHCQNCKAEFVIEPEDFVFYDKIKVPPPTWCPECRLIRRLVFRNERNLYRVKDAASGQEIFSGIPPDSGLKVYEHDYWWSDKWDPMPYGRDYDFSRPFFEQFLELMYSVPWPARNVLNLVNSDYAEHVGNLRNCYLCFNLGDSEDSAYLIDTYWTKNSFDITTAEHSELCYDSIEIDKSYKTFFSLYCDETRDVWFSRDLTGCSDCFGCVNLRNKQYHIFNRPYSKEAYFEELQKMNLNSYSGLDIARRRAYEFWRAYPRKFYHGVQNVNVSGDCLHNCKNVLSSYNVEDGENLKFCMEASLGVKDSYDYTNWGDNVELMYETFGCGLGCKNVKFSLDCWSAVSDIEYSVRSASSSNLFGCVGLKKKSYCIFNKQYTPEEYAVLREKIIRHMAEMPYADAEGRTYRYGEFFPPGFSPFSYQETVANDFFPLSKEEAAAKGYTWRDSEIKEFQMTMKASAIPDAIGDTPDSIIQEIIECSSCGRAYRIIASELQFLRAQGISVPRECVSCRHKARFSMRNLPRYYSRKCMCAGESSENAVYRNQVSHSHGIDHCENEFITSFAPENPSIVYCESCYNSEVV</sequence>
<evidence type="ECO:0000313" key="2">
    <source>
        <dbReference type="Proteomes" id="UP000178574"/>
    </source>
</evidence>
<gene>
    <name evidence="1" type="ORF">A2847_03020</name>
</gene>
<name>A0A1G2K6L0_9BACT</name>
<proteinExistence type="predicted"/>
<evidence type="ECO:0000313" key="1">
    <source>
        <dbReference type="EMBL" id="OGZ95015.1"/>
    </source>
</evidence>
<accession>A0A1G2K6L0</accession>
<dbReference type="AlphaFoldDB" id="A0A1G2K6L0"/>
<dbReference type="Proteomes" id="UP000178574">
    <property type="component" value="Unassembled WGS sequence"/>
</dbReference>
<protein>
    <submittedName>
        <fullName evidence="1">Uncharacterized protein</fullName>
    </submittedName>
</protein>
<dbReference type="EMBL" id="MHQD01000044">
    <property type="protein sequence ID" value="OGZ95015.1"/>
    <property type="molecule type" value="Genomic_DNA"/>
</dbReference>